<sequence>FSKVAFFLTSQKLRELWVIPIFFIIVTAVSAIIAFVLGWVLRLKRSQRSFAMAAAMFMNSNSLPIALLQSLVVSVPGLKWDEGDSKNAMLGRALTYLVMYSTLGMVLRWSYGVRLLSQADPEEQEAEVDERTPLLGGFDRDEYYSHPSLSSASESSVDGDHDARVSQTVVSQPSSHGMRPPPVRRRTTFYNSFPNSPNRSRANLNRYDTIPSSDHSIEDAALPSIVQRSNSGTVERIKRSILRAWTSFNDFMTVPLWASIASLVVAGIPSLQHWLQFHAQPIKGAISSAGNCSIPVTLVVLGAYFYPDPPEVGNSTPNVPGVLTTSQSTSTLVGTVRSFFAKPTHVGTPSLKQIDPRKGETKTVIIAVISRMILTPLVLMPLLVLSAKYDFHAVFEDPVFVVANVLLLASPPALTLAQITQAASGDAFERLISRTIFWSYCVVTPPTTIMFVLIGLMLTKI</sequence>
<name>A0A9P6C1Z5_9AGAR</name>
<comment type="subcellular location">
    <subcellularLocation>
        <location evidence="1">Membrane</location>
        <topology evidence="1">Multi-pass membrane protein</topology>
    </subcellularLocation>
</comment>
<feature type="compositionally biased region" description="Polar residues" evidence="5">
    <location>
        <begin position="165"/>
        <end position="175"/>
    </location>
</feature>
<feature type="transmembrane region" description="Helical" evidence="6">
    <location>
        <begin position="364"/>
        <end position="387"/>
    </location>
</feature>
<feature type="compositionally biased region" description="Polar residues" evidence="5">
    <location>
        <begin position="188"/>
        <end position="203"/>
    </location>
</feature>
<gene>
    <name evidence="7" type="ORF">P691DRAFT_804774</name>
</gene>
<keyword evidence="2 6" id="KW-0812">Transmembrane</keyword>
<evidence type="ECO:0000256" key="3">
    <source>
        <dbReference type="ARBA" id="ARBA00022989"/>
    </source>
</evidence>
<feature type="transmembrane region" description="Helical" evidence="6">
    <location>
        <begin position="399"/>
        <end position="417"/>
    </location>
</feature>
<evidence type="ECO:0000313" key="7">
    <source>
        <dbReference type="EMBL" id="KAF9446034.1"/>
    </source>
</evidence>
<dbReference type="GO" id="GO:0055085">
    <property type="term" value="P:transmembrane transport"/>
    <property type="evidence" value="ECO:0007669"/>
    <property type="project" value="InterPro"/>
</dbReference>
<proteinExistence type="predicted"/>
<keyword evidence="3 6" id="KW-1133">Transmembrane helix</keyword>
<feature type="transmembrane region" description="Helical" evidence="6">
    <location>
        <begin position="437"/>
        <end position="458"/>
    </location>
</feature>
<dbReference type="OrthoDB" id="2499604at2759"/>
<evidence type="ECO:0000313" key="8">
    <source>
        <dbReference type="Proteomes" id="UP000807342"/>
    </source>
</evidence>
<dbReference type="Pfam" id="PF03547">
    <property type="entry name" value="Mem_trans"/>
    <property type="match status" value="1"/>
</dbReference>
<reference evidence="7" key="1">
    <citation type="submission" date="2020-11" db="EMBL/GenBank/DDBJ databases">
        <authorList>
            <consortium name="DOE Joint Genome Institute"/>
            <person name="Ahrendt S."/>
            <person name="Riley R."/>
            <person name="Andreopoulos W."/>
            <person name="Labutti K."/>
            <person name="Pangilinan J."/>
            <person name="Ruiz-Duenas F.J."/>
            <person name="Barrasa J.M."/>
            <person name="Sanchez-Garcia M."/>
            <person name="Camarero S."/>
            <person name="Miyauchi S."/>
            <person name="Serrano A."/>
            <person name="Linde D."/>
            <person name="Babiker R."/>
            <person name="Drula E."/>
            <person name="Ayuso-Fernandez I."/>
            <person name="Pacheco R."/>
            <person name="Padilla G."/>
            <person name="Ferreira P."/>
            <person name="Barriuso J."/>
            <person name="Kellner H."/>
            <person name="Castanera R."/>
            <person name="Alfaro M."/>
            <person name="Ramirez L."/>
            <person name="Pisabarro A.G."/>
            <person name="Kuo A."/>
            <person name="Tritt A."/>
            <person name="Lipzen A."/>
            <person name="He G."/>
            <person name="Yan M."/>
            <person name="Ng V."/>
            <person name="Cullen D."/>
            <person name="Martin F."/>
            <person name="Rosso M.-N."/>
            <person name="Henrissat B."/>
            <person name="Hibbett D."/>
            <person name="Martinez A.T."/>
            <person name="Grigoriev I.V."/>
        </authorList>
    </citation>
    <scope>NUCLEOTIDE SEQUENCE</scope>
    <source>
        <strain evidence="7">MF-IS2</strain>
    </source>
</reference>
<organism evidence="7 8">
    <name type="scientific">Macrolepiota fuliginosa MF-IS2</name>
    <dbReference type="NCBI Taxonomy" id="1400762"/>
    <lineage>
        <taxon>Eukaryota</taxon>
        <taxon>Fungi</taxon>
        <taxon>Dikarya</taxon>
        <taxon>Basidiomycota</taxon>
        <taxon>Agaricomycotina</taxon>
        <taxon>Agaricomycetes</taxon>
        <taxon>Agaricomycetidae</taxon>
        <taxon>Agaricales</taxon>
        <taxon>Agaricineae</taxon>
        <taxon>Agaricaceae</taxon>
        <taxon>Macrolepiota</taxon>
    </lineage>
</organism>
<dbReference type="PANTHER" id="PTHR31794">
    <property type="entry name" value="AUXIN EFFLUX TRANSPORTER FAMILY PROTEIN (EUROFUNG)"/>
    <property type="match status" value="1"/>
</dbReference>
<dbReference type="AlphaFoldDB" id="A0A9P6C1Z5"/>
<dbReference type="GO" id="GO:0005783">
    <property type="term" value="C:endoplasmic reticulum"/>
    <property type="evidence" value="ECO:0007669"/>
    <property type="project" value="TreeGrafter"/>
</dbReference>
<evidence type="ECO:0008006" key="9">
    <source>
        <dbReference type="Google" id="ProtNLM"/>
    </source>
</evidence>
<keyword evidence="4 6" id="KW-0472">Membrane</keyword>
<dbReference type="PANTHER" id="PTHR31794:SF2">
    <property type="entry name" value="AUXIN EFFLUX TRANSPORTER FAMILY PROTEIN (EUROFUNG)"/>
    <property type="match status" value="1"/>
</dbReference>
<evidence type="ECO:0000256" key="2">
    <source>
        <dbReference type="ARBA" id="ARBA00022692"/>
    </source>
</evidence>
<feature type="non-terminal residue" evidence="7">
    <location>
        <position position="1"/>
    </location>
</feature>
<dbReference type="GO" id="GO:0016020">
    <property type="term" value="C:membrane"/>
    <property type="evidence" value="ECO:0007669"/>
    <property type="project" value="UniProtKB-SubCell"/>
</dbReference>
<keyword evidence="8" id="KW-1185">Reference proteome</keyword>
<evidence type="ECO:0000256" key="4">
    <source>
        <dbReference type="ARBA" id="ARBA00023136"/>
    </source>
</evidence>
<dbReference type="InterPro" id="IPR004776">
    <property type="entry name" value="Mem_transp_PIN-like"/>
</dbReference>
<feature type="transmembrane region" description="Helical" evidence="6">
    <location>
        <begin position="16"/>
        <end position="41"/>
    </location>
</feature>
<protein>
    <recommendedName>
        <fullName evidence="9">Auxin efflux carrier</fullName>
    </recommendedName>
</protein>
<feature type="transmembrane region" description="Helical" evidence="6">
    <location>
        <begin position="93"/>
        <end position="111"/>
    </location>
</feature>
<comment type="caution">
    <text evidence="7">The sequence shown here is derived from an EMBL/GenBank/DDBJ whole genome shotgun (WGS) entry which is preliminary data.</text>
</comment>
<feature type="transmembrane region" description="Helical" evidence="6">
    <location>
        <begin position="53"/>
        <end position="73"/>
    </location>
</feature>
<dbReference type="EMBL" id="MU151266">
    <property type="protein sequence ID" value="KAF9446034.1"/>
    <property type="molecule type" value="Genomic_DNA"/>
</dbReference>
<evidence type="ECO:0000256" key="6">
    <source>
        <dbReference type="SAM" id="Phobius"/>
    </source>
</evidence>
<dbReference type="Proteomes" id="UP000807342">
    <property type="component" value="Unassembled WGS sequence"/>
</dbReference>
<feature type="compositionally biased region" description="Low complexity" evidence="5">
    <location>
        <begin position="147"/>
        <end position="156"/>
    </location>
</feature>
<feature type="region of interest" description="Disordered" evidence="5">
    <location>
        <begin position="147"/>
        <end position="205"/>
    </location>
</feature>
<evidence type="ECO:0000256" key="5">
    <source>
        <dbReference type="SAM" id="MobiDB-lite"/>
    </source>
</evidence>
<evidence type="ECO:0000256" key="1">
    <source>
        <dbReference type="ARBA" id="ARBA00004141"/>
    </source>
</evidence>
<accession>A0A9P6C1Z5</accession>